<proteinExistence type="predicted"/>
<protein>
    <submittedName>
        <fullName evidence="1">Uncharacterized protein</fullName>
    </submittedName>
</protein>
<organism evidence="1 2">
    <name type="scientific">Methanospirillum lacunae</name>
    <dbReference type="NCBI Taxonomy" id="668570"/>
    <lineage>
        <taxon>Archaea</taxon>
        <taxon>Methanobacteriati</taxon>
        <taxon>Methanobacteriota</taxon>
        <taxon>Stenosarchaea group</taxon>
        <taxon>Methanomicrobia</taxon>
        <taxon>Methanomicrobiales</taxon>
        <taxon>Methanospirillaceae</taxon>
        <taxon>Methanospirillum</taxon>
    </lineage>
</organism>
<dbReference type="GeneID" id="97548462"/>
<reference evidence="1 2" key="1">
    <citation type="submission" date="2018-05" db="EMBL/GenBank/DDBJ databases">
        <title>Draft genome of Methanospirillum lacunae Ki8-1.</title>
        <authorList>
            <person name="Dueholm M.S."/>
            <person name="Nielsen P.H."/>
            <person name="Bakmann L.F."/>
            <person name="Otzen D.E."/>
        </authorList>
    </citation>
    <scope>NUCLEOTIDE SEQUENCE [LARGE SCALE GENOMIC DNA]</scope>
    <source>
        <strain evidence="1 2">Ki8-1</strain>
    </source>
</reference>
<dbReference type="AlphaFoldDB" id="A0A2V2MZD2"/>
<keyword evidence="2" id="KW-1185">Reference proteome</keyword>
<dbReference type="EMBL" id="QGMY01000006">
    <property type="protein sequence ID" value="PWR72829.1"/>
    <property type="molecule type" value="Genomic_DNA"/>
</dbReference>
<accession>A0A2V2MZD2</accession>
<evidence type="ECO:0000313" key="1">
    <source>
        <dbReference type="EMBL" id="PWR72829.1"/>
    </source>
</evidence>
<evidence type="ECO:0000313" key="2">
    <source>
        <dbReference type="Proteomes" id="UP000245657"/>
    </source>
</evidence>
<gene>
    <name evidence="1" type="ORF">DK846_07735</name>
</gene>
<dbReference type="Proteomes" id="UP000245657">
    <property type="component" value="Unassembled WGS sequence"/>
</dbReference>
<comment type="caution">
    <text evidence="1">The sequence shown here is derived from an EMBL/GenBank/DDBJ whole genome shotgun (WGS) entry which is preliminary data.</text>
</comment>
<name>A0A2V2MZD2_9EURY</name>
<sequence>MNPYGQWIYFDHKKEQDKRDHSIKSHITPLKNQVLVVMPTIWDEEGNSLYEDNPIKELPKPLLLFKITISCSGEPNRKYRNEE</sequence>
<dbReference type="RefSeq" id="WP_109968341.1">
    <property type="nucleotide sequence ID" value="NZ_CP176093.1"/>
</dbReference>